<proteinExistence type="predicted"/>
<dbReference type="EMBL" id="BFAA01001794">
    <property type="protein sequence ID" value="GCB70339.1"/>
    <property type="molecule type" value="Genomic_DNA"/>
</dbReference>
<accession>A0A401PB51</accession>
<reference evidence="2 3" key="1">
    <citation type="journal article" date="2018" name="Nat. Ecol. Evol.">
        <title>Shark genomes provide insights into elasmobranch evolution and the origin of vertebrates.</title>
        <authorList>
            <person name="Hara Y"/>
            <person name="Yamaguchi K"/>
            <person name="Onimaru K"/>
            <person name="Kadota M"/>
            <person name="Koyanagi M"/>
            <person name="Keeley SD"/>
            <person name="Tatsumi K"/>
            <person name="Tanaka K"/>
            <person name="Motone F"/>
            <person name="Kageyama Y"/>
            <person name="Nozu R"/>
            <person name="Adachi N"/>
            <person name="Nishimura O"/>
            <person name="Nakagawa R"/>
            <person name="Tanegashima C"/>
            <person name="Kiyatake I"/>
            <person name="Matsumoto R"/>
            <person name="Murakumo K"/>
            <person name="Nishida K"/>
            <person name="Terakita A"/>
            <person name="Kuratani S"/>
            <person name="Sato K"/>
            <person name="Hyodo S Kuraku.S."/>
        </authorList>
    </citation>
    <scope>NUCLEOTIDE SEQUENCE [LARGE SCALE GENOMIC DNA]</scope>
</reference>
<feature type="compositionally biased region" description="Basic and acidic residues" evidence="1">
    <location>
        <begin position="20"/>
        <end position="29"/>
    </location>
</feature>
<sequence>MVGKQSEPLLGSQQSPARRGHSEQGEREGASQTQTPALSPPKPHTNLRKQQQNLPHELFTISTQDIENNNLANGWHINRKNASLNATPILYDYSEEELMASIIKEYS</sequence>
<dbReference type="OrthoDB" id="9950695at2759"/>
<comment type="caution">
    <text evidence="2">The sequence shown here is derived from an EMBL/GenBank/DDBJ whole genome shotgun (WGS) entry which is preliminary data.</text>
</comment>
<organism evidence="2 3">
    <name type="scientific">Scyliorhinus torazame</name>
    <name type="common">Cloudy catshark</name>
    <name type="synonym">Catulus torazame</name>
    <dbReference type="NCBI Taxonomy" id="75743"/>
    <lineage>
        <taxon>Eukaryota</taxon>
        <taxon>Metazoa</taxon>
        <taxon>Chordata</taxon>
        <taxon>Craniata</taxon>
        <taxon>Vertebrata</taxon>
        <taxon>Chondrichthyes</taxon>
        <taxon>Elasmobranchii</taxon>
        <taxon>Galeomorphii</taxon>
        <taxon>Galeoidea</taxon>
        <taxon>Carcharhiniformes</taxon>
        <taxon>Scyliorhinidae</taxon>
        <taxon>Scyliorhinus</taxon>
    </lineage>
</organism>
<gene>
    <name evidence="2" type="ORF">scyTo_0005653</name>
</gene>
<evidence type="ECO:0000256" key="1">
    <source>
        <dbReference type="SAM" id="MobiDB-lite"/>
    </source>
</evidence>
<evidence type="ECO:0000313" key="2">
    <source>
        <dbReference type="EMBL" id="GCB70339.1"/>
    </source>
</evidence>
<evidence type="ECO:0000313" key="3">
    <source>
        <dbReference type="Proteomes" id="UP000288216"/>
    </source>
</evidence>
<feature type="region of interest" description="Disordered" evidence="1">
    <location>
        <begin position="1"/>
        <end position="55"/>
    </location>
</feature>
<dbReference type="Proteomes" id="UP000288216">
    <property type="component" value="Unassembled WGS sequence"/>
</dbReference>
<dbReference type="AlphaFoldDB" id="A0A401PB51"/>
<name>A0A401PB51_SCYTO</name>
<keyword evidence="3" id="KW-1185">Reference proteome</keyword>
<protein>
    <submittedName>
        <fullName evidence="2">Uncharacterized protein</fullName>
    </submittedName>
</protein>